<dbReference type="Gene3D" id="3.30.70.270">
    <property type="match status" value="1"/>
</dbReference>
<evidence type="ECO:0000256" key="1">
    <source>
        <dbReference type="SAM" id="Phobius"/>
    </source>
</evidence>
<keyword evidence="1" id="KW-1133">Transmembrane helix</keyword>
<dbReference type="InterPro" id="IPR003660">
    <property type="entry name" value="HAMP_dom"/>
</dbReference>
<dbReference type="PANTHER" id="PTHR46663">
    <property type="entry name" value="DIGUANYLATE CYCLASE DGCT-RELATED"/>
    <property type="match status" value="1"/>
</dbReference>
<dbReference type="InterPro" id="IPR000160">
    <property type="entry name" value="GGDEF_dom"/>
</dbReference>
<dbReference type="PROSITE" id="PS50885">
    <property type="entry name" value="HAMP"/>
    <property type="match status" value="1"/>
</dbReference>
<dbReference type="EMBL" id="JAGGMQ010000001">
    <property type="protein sequence ID" value="MBP2169365.1"/>
    <property type="molecule type" value="Genomic_DNA"/>
</dbReference>
<dbReference type="Proteomes" id="UP001195624">
    <property type="component" value="Unassembled WGS sequence"/>
</dbReference>
<dbReference type="InterPro" id="IPR029787">
    <property type="entry name" value="Nucleotide_cyclase"/>
</dbReference>
<feature type="transmembrane region" description="Helical" evidence="1">
    <location>
        <begin position="32"/>
        <end position="54"/>
    </location>
</feature>
<dbReference type="Pfam" id="PF00990">
    <property type="entry name" value="GGDEF"/>
    <property type="match status" value="1"/>
</dbReference>
<dbReference type="InterPro" id="IPR043128">
    <property type="entry name" value="Rev_trsase/Diguanyl_cyclase"/>
</dbReference>
<feature type="domain" description="GGDEF" evidence="3">
    <location>
        <begin position="287"/>
        <end position="420"/>
    </location>
</feature>
<proteinExistence type="predicted"/>
<evidence type="ECO:0000313" key="5">
    <source>
        <dbReference type="Proteomes" id="UP001195624"/>
    </source>
</evidence>
<organism evidence="4 5">
    <name type="scientific">Winslowiella toletana</name>
    <dbReference type="NCBI Taxonomy" id="92490"/>
    <lineage>
        <taxon>Bacteria</taxon>
        <taxon>Pseudomonadati</taxon>
        <taxon>Pseudomonadota</taxon>
        <taxon>Gammaproteobacteria</taxon>
        <taxon>Enterobacterales</taxon>
        <taxon>Erwiniaceae</taxon>
        <taxon>Winslowiella</taxon>
    </lineage>
</organism>
<dbReference type="SMART" id="SM00267">
    <property type="entry name" value="GGDEF"/>
    <property type="match status" value="1"/>
</dbReference>
<dbReference type="InterPro" id="IPR033417">
    <property type="entry name" value="CHASE8"/>
</dbReference>
<evidence type="ECO:0000259" key="3">
    <source>
        <dbReference type="PROSITE" id="PS50887"/>
    </source>
</evidence>
<evidence type="ECO:0000259" key="2">
    <source>
        <dbReference type="PROSITE" id="PS50885"/>
    </source>
</evidence>
<dbReference type="SUPFAM" id="SSF55073">
    <property type="entry name" value="Nucleotide cyclase"/>
    <property type="match status" value="1"/>
</dbReference>
<sequence length="434" mass="47809">MMVKRNPQVSYVVEPNRRRLPTLRQSLQRIHIVIILVSLLISGASLSTLSLFALRNYAENNLQLVASTISFSAQPAVLFNDRNKASDVLKVLGKRGQFSQAAIFNSSNQLLARWQSPNHQVQNSIDGMIARWLFPQPVSLPVIYNQREVGRVSITGDASVVTAYIYRAFAWLGGSLLITALVAAYLSQRMHAGIIQGLHSIASVAHDVRKRRAFSQRVPSSEIAELNKLSLDFNGLLDELAEWQRHMTRENADLAHQAAHDSLTGLPNRAQFERALAQQFSLDDARNSLAVLFIDGDRFKQVNDTWGHAAGDAVLGATAERLRAHLRKDDLVSRFGGDEFAIMLTNVESADQAAQVARHIMAAMLQPITLPQGESVQQSLSIGIALAPRHSTPQALLAQADAAMYHIKQLGGGWYFSPSCWEAGAEKSARGQNH</sequence>
<evidence type="ECO:0000313" key="4">
    <source>
        <dbReference type="EMBL" id="MBP2169365.1"/>
    </source>
</evidence>
<feature type="transmembrane region" description="Helical" evidence="1">
    <location>
        <begin position="164"/>
        <end position="186"/>
    </location>
</feature>
<accession>A0ABS4P9S7</accession>
<feature type="domain" description="HAMP" evidence="2">
    <location>
        <begin position="192"/>
        <end position="245"/>
    </location>
</feature>
<keyword evidence="1" id="KW-0812">Transmembrane</keyword>
<reference evidence="5" key="1">
    <citation type="submission" date="2023-07" db="EMBL/GenBank/DDBJ databases">
        <title>Genome mining of underrepresented organisms for secondary metabolites.</title>
        <authorList>
            <person name="D'Agostino P.M."/>
        </authorList>
    </citation>
    <scope>NUCLEOTIDE SEQUENCE [LARGE SCALE GENOMIC DNA]</scope>
    <source>
        <strain evidence="5">WS4403</strain>
    </source>
</reference>
<dbReference type="InterPro" id="IPR052163">
    <property type="entry name" value="DGC-Regulatory_Protein"/>
</dbReference>
<dbReference type="RefSeq" id="WP_017801634.1">
    <property type="nucleotide sequence ID" value="NZ_JAGGMQ010000001.1"/>
</dbReference>
<comment type="caution">
    <text evidence="4">The sequence shown here is derived from an EMBL/GenBank/DDBJ whole genome shotgun (WGS) entry which is preliminary data.</text>
</comment>
<dbReference type="PROSITE" id="PS50887">
    <property type="entry name" value="GGDEF"/>
    <property type="match status" value="1"/>
</dbReference>
<dbReference type="Pfam" id="PF17152">
    <property type="entry name" value="CHASE8"/>
    <property type="match status" value="1"/>
</dbReference>
<dbReference type="CDD" id="cd01949">
    <property type="entry name" value="GGDEF"/>
    <property type="match status" value="1"/>
</dbReference>
<keyword evidence="5" id="KW-1185">Reference proteome</keyword>
<dbReference type="PANTHER" id="PTHR46663:SF2">
    <property type="entry name" value="GGDEF DOMAIN-CONTAINING PROTEIN"/>
    <property type="match status" value="1"/>
</dbReference>
<name>A0ABS4P9S7_9GAMM</name>
<keyword evidence="1" id="KW-0472">Membrane</keyword>
<gene>
    <name evidence="4" type="ORF">J2125_002557</name>
</gene>
<protein>
    <submittedName>
        <fullName evidence="4">Diguanylate cyclase (GGDEF)-like protein</fullName>
    </submittedName>
</protein>
<dbReference type="NCBIfam" id="TIGR00254">
    <property type="entry name" value="GGDEF"/>
    <property type="match status" value="1"/>
</dbReference>